<dbReference type="SUPFAM" id="SSF161077">
    <property type="entry name" value="Photosystem II antenna protein-like"/>
    <property type="match status" value="1"/>
</dbReference>
<proteinExistence type="predicted"/>
<dbReference type="GO" id="GO:0009523">
    <property type="term" value="C:photosystem II"/>
    <property type="evidence" value="ECO:0007669"/>
    <property type="project" value="UniProtKB-KW"/>
</dbReference>
<accession>A0A6A4NDE4</accession>
<reference evidence="11" key="1">
    <citation type="journal article" date="2020" name="Nat. Commun.">
        <title>Genome sequence of the cluster root forming white lupin.</title>
        <authorList>
            <person name="Hufnagel B."/>
            <person name="Marques A."/>
            <person name="Soriano A."/>
            <person name="Marques L."/>
            <person name="Divol F."/>
            <person name="Doumas P."/>
            <person name="Sallet E."/>
            <person name="Mancinotti D."/>
            <person name="Carrere S."/>
            <person name="Marande W."/>
            <person name="Arribat S."/>
            <person name="Keller J."/>
            <person name="Huneau C."/>
            <person name="Blein T."/>
            <person name="Aime D."/>
            <person name="Laguerre M."/>
            <person name="Taylor J."/>
            <person name="Schubert V."/>
            <person name="Nelson M."/>
            <person name="Geu-Flores F."/>
            <person name="Crespi M."/>
            <person name="Gallardo-Guerrero K."/>
            <person name="Delaux P.-M."/>
            <person name="Salse J."/>
            <person name="Berges H."/>
            <person name="Guyot R."/>
            <person name="Gouzy J."/>
            <person name="Peret B."/>
        </authorList>
    </citation>
    <scope>NUCLEOTIDE SEQUENCE [LARGE SCALE GENOMIC DNA]</scope>
    <source>
        <strain evidence="11">cv. Amiga</strain>
    </source>
</reference>
<sequence>MHTALVAGWVGSMALYELDSYPVLDPMWREGMFVITLSALWEKLLMRYG</sequence>
<keyword evidence="5" id="KW-0812">Transmembrane</keyword>
<evidence type="ECO:0000256" key="2">
    <source>
        <dbReference type="ARBA" id="ARBA00022494"/>
    </source>
</evidence>
<evidence type="ECO:0000256" key="7">
    <source>
        <dbReference type="ARBA" id="ARBA00022991"/>
    </source>
</evidence>
<dbReference type="GO" id="GO:0009767">
    <property type="term" value="P:photosynthetic electron transport chain"/>
    <property type="evidence" value="ECO:0007669"/>
    <property type="project" value="InterPro"/>
</dbReference>
<dbReference type="Pfam" id="PF00421">
    <property type="entry name" value="PSII"/>
    <property type="match status" value="1"/>
</dbReference>
<keyword evidence="2" id="KW-0148">Chlorophyll</keyword>
<keyword evidence="3" id="KW-0602">Photosynthesis</keyword>
<keyword evidence="9" id="KW-0604">Photosystem II</keyword>
<evidence type="ECO:0000256" key="3">
    <source>
        <dbReference type="ARBA" id="ARBA00022531"/>
    </source>
</evidence>
<keyword evidence="7" id="KW-0157">Chromophore</keyword>
<dbReference type="InterPro" id="IPR036001">
    <property type="entry name" value="PS_II_antenna-like_sf"/>
</dbReference>
<dbReference type="EMBL" id="WOCE01000025">
    <property type="protein sequence ID" value="KAE9584678.1"/>
    <property type="molecule type" value="Genomic_DNA"/>
</dbReference>
<keyword evidence="4" id="KW-0934">Plastid</keyword>
<keyword evidence="11" id="KW-1185">Reference proteome</keyword>
<dbReference type="Proteomes" id="UP000447434">
    <property type="component" value="Chromosome 25"/>
</dbReference>
<evidence type="ECO:0000256" key="4">
    <source>
        <dbReference type="ARBA" id="ARBA00022640"/>
    </source>
</evidence>
<protein>
    <submittedName>
        <fullName evidence="10">Putative photosystem II</fullName>
    </submittedName>
</protein>
<evidence type="ECO:0000256" key="1">
    <source>
        <dbReference type="ARBA" id="ARBA00004141"/>
    </source>
</evidence>
<evidence type="ECO:0000256" key="9">
    <source>
        <dbReference type="ARBA" id="ARBA00023276"/>
    </source>
</evidence>
<evidence type="ECO:0000256" key="5">
    <source>
        <dbReference type="ARBA" id="ARBA00022692"/>
    </source>
</evidence>
<evidence type="ECO:0000256" key="6">
    <source>
        <dbReference type="ARBA" id="ARBA00022989"/>
    </source>
</evidence>
<name>A0A6A4NDE4_LUPAL</name>
<keyword evidence="6" id="KW-1133">Transmembrane helix</keyword>
<dbReference type="InterPro" id="IPR000932">
    <property type="entry name" value="PS_antenna-like"/>
</dbReference>
<evidence type="ECO:0000313" key="10">
    <source>
        <dbReference type="EMBL" id="KAE9584678.1"/>
    </source>
</evidence>
<dbReference type="OrthoDB" id="375at2759"/>
<comment type="subcellular location">
    <subcellularLocation>
        <location evidence="1">Membrane</location>
        <topology evidence="1">Multi-pass membrane protein</topology>
    </subcellularLocation>
</comment>
<organism evidence="10 11">
    <name type="scientific">Lupinus albus</name>
    <name type="common">White lupine</name>
    <name type="synonym">Lupinus termis</name>
    <dbReference type="NCBI Taxonomy" id="3870"/>
    <lineage>
        <taxon>Eukaryota</taxon>
        <taxon>Viridiplantae</taxon>
        <taxon>Streptophyta</taxon>
        <taxon>Embryophyta</taxon>
        <taxon>Tracheophyta</taxon>
        <taxon>Spermatophyta</taxon>
        <taxon>Magnoliopsida</taxon>
        <taxon>eudicotyledons</taxon>
        <taxon>Gunneridae</taxon>
        <taxon>Pentapetalae</taxon>
        <taxon>rosids</taxon>
        <taxon>fabids</taxon>
        <taxon>Fabales</taxon>
        <taxon>Fabaceae</taxon>
        <taxon>Papilionoideae</taxon>
        <taxon>50 kb inversion clade</taxon>
        <taxon>genistoids sensu lato</taxon>
        <taxon>core genistoids</taxon>
        <taxon>Genisteae</taxon>
        <taxon>Lupinus</taxon>
    </lineage>
</organism>
<evidence type="ECO:0000256" key="8">
    <source>
        <dbReference type="ARBA" id="ARBA00023136"/>
    </source>
</evidence>
<gene>
    <name evidence="10" type="ORF">Lalb_Chr25g0280661</name>
</gene>
<keyword evidence="8" id="KW-0472">Membrane</keyword>
<dbReference type="GO" id="GO:0016168">
    <property type="term" value="F:chlorophyll binding"/>
    <property type="evidence" value="ECO:0007669"/>
    <property type="project" value="UniProtKB-KW"/>
</dbReference>
<dbReference type="AlphaFoldDB" id="A0A6A4NDE4"/>
<evidence type="ECO:0000313" key="11">
    <source>
        <dbReference type="Proteomes" id="UP000447434"/>
    </source>
</evidence>
<comment type="caution">
    <text evidence="10">The sequence shown here is derived from an EMBL/GenBank/DDBJ whole genome shotgun (WGS) entry which is preliminary data.</text>
</comment>